<reference evidence="2 3" key="1">
    <citation type="submission" date="2023-05" db="EMBL/GenBank/DDBJ databases">
        <title>Novel species of genus Flectobacillus isolated from stream in China.</title>
        <authorList>
            <person name="Lu H."/>
        </authorList>
    </citation>
    <scope>NUCLEOTIDE SEQUENCE [LARGE SCALE GENOMIC DNA]</scope>
    <source>
        <strain evidence="2 3">LFS242W</strain>
    </source>
</reference>
<dbReference type="EMBL" id="JASHIE010000011">
    <property type="protein sequence ID" value="MDI9876217.1"/>
    <property type="molecule type" value="Genomic_DNA"/>
</dbReference>
<gene>
    <name evidence="2" type="ORF">QM481_16895</name>
</gene>
<accession>A0ABT6Z5Q8</accession>
<comment type="caution">
    <text evidence="2">The sequence shown here is derived from an EMBL/GenBank/DDBJ whole genome shotgun (WGS) entry which is preliminary data.</text>
</comment>
<evidence type="ECO:0000256" key="1">
    <source>
        <dbReference type="SAM" id="SignalP"/>
    </source>
</evidence>
<feature type="chain" id="PRO_5045526550" description="Carboxypeptidase-like regulatory domain-containing protein" evidence="1">
    <location>
        <begin position="23"/>
        <end position="308"/>
    </location>
</feature>
<evidence type="ECO:0000313" key="3">
    <source>
        <dbReference type="Proteomes" id="UP001225761"/>
    </source>
</evidence>
<dbReference type="RefSeq" id="WP_283382577.1">
    <property type="nucleotide sequence ID" value="NZ_JASHIE010000011.1"/>
</dbReference>
<keyword evidence="3" id="KW-1185">Reference proteome</keyword>
<name>A0ABT6Z5Q8_9BACT</name>
<keyword evidence="1" id="KW-0732">Signal</keyword>
<organism evidence="2 3">
    <name type="scientific">Flectobacillus rivi</name>
    <dbReference type="NCBI Taxonomy" id="2984209"/>
    <lineage>
        <taxon>Bacteria</taxon>
        <taxon>Pseudomonadati</taxon>
        <taxon>Bacteroidota</taxon>
        <taxon>Cytophagia</taxon>
        <taxon>Cytophagales</taxon>
        <taxon>Flectobacillaceae</taxon>
        <taxon>Flectobacillus</taxon>
    </lineage>
</organism>
<dbReference type="SUPFAM" id="SSF49464">
    <property type="entry name" value="Carboxypeptidase regulatory domain-like"/>
    <property type="match status" value="1"/>
</dbReference>
<protein>
    <recommendedName>
        <fullName evidence="4">Carboxypeptidase-like regulatory domain-containing protein</fullName>
    </recommendedName>
</protein>
<dbReference type="Proteomes" id="UP001225761">
    <property type="component" value="Unassembled WGS sequence"/>
</dbReference>
<dbReference type="InterPro" id="IPR008969">
    <property type="entry name" value="CarboxyPept-like_regulatory"/>
</dbReference>
<evidence type="ECO:0000313" key="2">
    <source>
        <dbReference type="EMBL" id="MDI9876217.1"/>
    </source>
</evidence>
<proteinExistence type="predicted"/>
<evidence type="ECO:0008006" key="4">
    <source>
        <dbReference type="Google" id="ProtNLM"/>
    </source>
</evidence>
<sequence>MPFAKLLLSVFLLLLLLQPSFAQNTIKIQVINANNHHVPVVGATIQTIGRRYFMLSNENGFFELDQMIINKNDSLKITCIGFQAITIFVSDLLNHPLIQLKETTTELGEVNVYANESFKTVIGNVDSKGGNTMNLSFGDKVALFIPNLGIQHGYVTKFRYFAKPNFGLEDHYTEPFLIQLYSVDSVHGNPDKSLLKEALLLKANKRNKWNEFDLSQYCIPIPSNGIFVSFSLLNQQEYNYQEKYIETYSVLEQKRVPIKRVVSPKISFSMNIYKNLHNWIYREKSRKWSEFPASLGTFMLGLEVQVYE</sequence>
<feature type="signal peptide" evidence="1">
    <location>
        <begin position="1"/>
        <end position="22"/>
    </location>
</feature>